<feature type="compositionally biased region" description="Polar residues" evidence="6">
    <location>
        <begin position="383"/>
        <end position="393"/>
    </location>
</feature>
<dbReference type="SMART" id="SM00951">
    <property type="entry name" value="QLQ"/>
    <property type="match status" value="1"/>
</dbReference>
<keyword evidence="3 5" id="KW-0539">Nucleus</keyword>
<dbReference type="Proteomes" id="UP001472677">
    <property type="component" value="Unassembled WGS sequence"/>
</dbReference>
<keyword evidence="5" id="KW-0805">Transcription regulation</keyword>
<comment type="function">
    <text evidence="5">Transcription activator.</text>
</comment>
<evidence type="ECO:0000256" key="2">
    <source>
        <dbReference type="ARBA" id="ARBA00008122"/>
    </source>
</evidence>
<feature type="domain" description="WRC" evidence="8">
    <location>
        <begin position="281"/>
        <end position="325"/>
    </location>
</feature>
<gene>
    <name evidence="9" type="ORF">V6N12_037842</name>
</gene>
<comment type="subcellular location">
    <subcellularLocation>
        <location evidence="1 5">Nucleus</location>
    </subcellularLocation>
</comment>
<comment type="domain">
    <text evidence="5">The QLQ domain and WRC domain may be involved in protein-protein interaction and DNA-binding, respectively.</text>
</comment>
<organism evidence="9 10">
    <name type="scientific">Hibiscus sabdariffa</name>
    <name type="common">roselle</name>
    <dbReference type="NCBI Taxonomy" id="183260"/>
    <lineage>
        <taxon>Eukaryota</taxon>
        <taxon>Viridiplantae</taxon>
        <taxon>Streptophyta</taxon>
        <taxon>Embryophyta</taxon>
        <taxon>Tracheophyta</taxon>
        <taxon>Spermatophyta</taxon>
        <taxon>Magnoliopsida</taxon>
        <taxon>eudicotyledons</taxon>
        <taxon>Gunneridae</taxon>
        <taxon>Pentapetalae</taxon>
        <taxon>rosids</taxon>
        <taxon>malvids</taxon>
        <taxon>Malvales</taxon>
        <taxon>Malvaceae</taxon>
        <taxon>Malvoideae</taxon>
        <taxon>Hibiscus</taxon>
    </lineage>
</organism>
<feature type="compositionally biased region" description="Low complexity" evidence="6">
    <location>
        <begin position="345"/>
        <end position="370"/>
    </location>
</feature>
<proteinExistence type="inferred from homology"/>
<dbReference type="PROSITE" id="PS51666">
    <property type="entry name" value="QLQ"/>
    <property type="match status" value="1"/>
</dbReference>
<evidence type="ECO:0000256" key="6">
    <source>
        <dbReference type="SAM" id="MobiDB-lite"/>
    </source>
</evidence>
<dbReference type="PANTHER" id="PTHR31602:SF81">
    <property type="entry name" value="GROWTH-REGULATING FACTOR 9"/>
    <property type="match status" value="1"/>
</dbReference>
<comment type="caution">
    <text evidence="4">Lacks conserved residue(s) required for the propagation of feature annotation.</text>
</comment>
<dbReference type="PANTHER" id="PTHR31602">
    <property type="entry name" value="GROWTH-REGULATING FACTOR 5"/>
    <property type="match status" value="1"/>
</dbReference>
<feature type="region of interest" description="Disordered" evidence="6">
    <location>
        <begin position="309"/>
        <end position="393"/>
    </location>
</feature>
<evidence type="ECO:0000256" key="1">
    <source>
        <dbReference type="ARBA" id="ARBA00004123"/>
    </source>
</evidence>
<keyword evidence="5" id="KW-0804">Transcription</keyword>
<keyword evidence="5" id="KW-0010">Activator</keyword>
<evidence type="ECO:0000256" key="5">
    <source>
        <dbReference type="RuleBase" id="RU367127"/>
    </source>
</evidence>
<reference evidence="9 10" key="1">
    <citation type="journal article" date="2024" name="G3 (Bethesda)">
        <title>Genome assembly of Hibiscus sabdariffa L. provides insights into metabolisms of medicinal natural products.</title>
        <authorList>
            <person name="Kim T."/>
        </authorList>
    </citation>
    <scope>NUCLEOTIDE SEQUENCE [LARGE SCALE GENOMIC DNA]</scope>
    <source>
        <strain evidence="9">TK-2024</strain>
        <tissue evidence="9">Old leaves</tissue>
    </source>
</reference>
<evidence type="ECO:0000259" key="8">
    <source>
        <dbReference type="PROSITE" id="PS51667"/>
    </source>
</evidence>
<evidence type="ECO:0000313" key="9">
    <source>
        <dbReference type="EMBL" id="KAK8500591.1"/>
    </source>
</evidence>
<keyword evidence="10" id="KW-1185">Reference proteome</keyword>
<comment type="similarity">
    <text evidence="2 5">Belongs to the GRF family.</text>
</comment>
<evidence type="ECO:0000256" key="4">
    <source>
        <dbReference type="PROSITE-ProRule" id="PRU01002"/>
    </source>
</evidence>
<sequence>MAVNSHLVFSLAGVGIIPSRVQHTDYDTSPKVNSFRIPSLLDAVSGIRVKCGITMRLGKATYGVFHHQPGSLTNASLCSNYPMGDISVQQNGLFQNFKAPLLWPSDEASSGVKCNIKLLLVLHTANSALSLTLLFYFSLIYAATDIKEMEPQHSPLKIARFADFGIGLPNLGDSWNMESGGGGGGSPPIGLGLELGRGSSQRQTGFTKSCGFTVFQLQELQLQSLIYKYMEAGLPVPDHLLLPIWKSVAGSLGGLHGSPYQLYTGYLGCGSLHLEYKNGFDPEPGRCRRTDGKKWRCSKEAVPDHKYCERHMHRGRQRSRKLVEAPSTSTSSNSRIRHGNTDTNLSISLQLDSRSSSSNNGSNLTSGLVGFSPKSVLRGSNPKPESSLQFQGF</sequence>
<evidence type="ECO:0000259" key="7">
    <source>
        <dbReference type="PROSITE" id="PS51666"/>
    </source>
</evidence>
<dbReference type="PROSITE" id="PS51667">
    <property type="entry name" value="WRC"/>
    <property type="match status" value="1"/>
</dbReference>
<name>A0ABR2B1F1_9ROSI</name>
<comment type="caution">
    <text evidence="9">The sequence shown here is derived from an EMBL/GenBank/DDBJ whole genome shotgun (WGS) entry which is preliminary data.</text>
</comment>
<accession>A0ABR2B1F1</accession>
<evidence type="ECO:0000313" key="10">
    <source>
        <dbReference type="Proteomes" id="UP001472677"/>
    </source>
</evidence>
<dbReference type="InterPro" id="IPR031137">
    <property type="entry name" value="GRF"/>
</dbReference>
<dbReference type="InterPro" id="IPR014977">
    <property type="entry name" value="WRC_dom"/>
</dbReference>
<dbReference type="Pfam" id="PF08879">
    <property type="entry name" value="WRC"/>
    <property type="match status" value="1"/>
</dbReference>
<dbReference type="Pfam" id="PF08880">
    <property type="entry name" value="QLQ"/>
    <property type="match status" value="1"/>
</dbReference>
<dbReference type="EMBL" id="JBBPBM010000215">
    <property type="protein sequence ID" value="KAK8500591.1"/>
    <property type="molecule type" value="Genomic_DNA"/>
</dbReference>
<protein>
    <recommendedName>
        <fullName evidence="5">Growth-regulating factor</fullName>
    </recommendedName>
</protein>
<feature type="compositionally biased region" description="Basic residues" evidence="6">
    <location>
        <begin position="311"/>
        <end position="320"/>
    </location>
</feature>
<evidence type="ECO:0000256" key="3">
    <source>
        <dbReference type="ARBA" id="ARBA00023242"/>
    </source>
</evidence>
<dbReference type="InterPro" id="IPR014978">
    <property type="entry name" value="Gln-Leu-Gln_QLQ"/>
</dbReference>
<feature type="domain" description="QLQ" evidence="7">
    <location>
        <begin position="211"/>
        <end position="246"/>
    </location>
</feature>